<dbReference type="Pfam" id="PF02214">
    <property type="entry name" value="BTB_2"/>
    <property type="match status" value="1"/>
</dbReference>
<evidence type="ECO:0000259" key="4">
    <source>
        <dbReference type="PROSITE" id="PS50097"/>
    </source>
</evidence>
<sequence>MANQKDRVKFNVGGKTFETTATTFAVAGRNSFFGALFDENWNLQPDQSNEYFINRDPDCFGVLLNLLRTGELCTPHHIPEKLLYREAMFYGLLDHVRSAKWGPFDGNRLCLSQSIKNYAAADGTVIRASPHGGCCVAHSNVVHVYDWMLEEHPPVNLDFQKVNDVGWIDEETFVVGASERQGGGGGMGLFSASTGELRHRFQVTCWDQLKGYTAGALCSSSDKIFSSCKSGKDIKNGICVWDQVTGKLIDCYEEAPGSLLDRSLGNADRLQWLHSTNCLMVASLSKKEKDYSLISLWDVRVKKMVWNWPDSFQYSNGSWIQYSDSSMKTVRDVIAMEEVNSICAVNQYEEFGFLDLRSSREVRSVMGLRTFNMCNKSKVKLALHDNQLFLLTHGRISVFCGPDWEPTSRLPRPDTAPICDISLGGDRLFALHEASNSLGFFHVDLLFFIFVSLVMVEDGIAYDAFRVAKISTTSWNSLSSKLFQFLVNVVLLNEELIKCICYFKWENLPTKRGKHQRPLFPIKRTTIVRAVAVPVAPSPAEILPSPAESAEYRIQLSKTYGFRQIGEPLPDNVTLKDIIGTLPKKVIPLELVNHYDALGMAIDCLPDGDHGMDQILVNAMVGLSLLGYMGTVSVSGQVVKKMSTFTMVHHTAPHIPFKHSDEWNAARAQLNGTVHCDYPRWIETLCHDINVHIPHHISPRIPSYNLRAAHQSLRDNWGKYLNEATWNWRLMKTILTVCHVYNKEQNYIPFDEIAPKESYPITFLKKVMPDSA</sequence>
<keyword evidence="3" id="KW-0560">Oxidoreductase</keyword>
<evidence type="ECO:0000256" key="2">
    <source>
        <dbReference type="ARBA" id="ARBA00004906"/>
    </source>
</evidence>
<dbReference type="InterPro" id="IPR003131">
    <property type="entry name" value="T1-type_BTB"/>
</dbReference>
<protein>
    <recommendedName>
        <fullName evidence="4">BTB domain-containing protein</fullName>
    </recommendedName>
</protein>
<dbReference type="InterPro" id="IPR005804">
    <property type="entry name" value="FA_desaturase_dom"/>
</dbReference>
<dbReference type="Pfam" id="PF25279">
    <property type="entry name" value="Beta_prop_At2g24240"/>
    <property type="match status" value="1"/>
</dbReference>
<dbReference type="Pfam" id="PF00487">
    <property type="entry name" value="FA_desaturase"/>
    <property type="match status" value="1"/>
</dbReference>
<dbReference type="InterPro" id="IPR000210">
    <property type="entry name" value="BTB/POZ_dom"/>
</dbReference>
<dbReference type="Proteomes" id="UP000823749">
    <property type="component" value="Chromosome 1"/>
</dbReference>
<dbReference type="GO" id="GO:0006629">
    <property type="term" value="P:lipid metabolic process"/>
    <property type="evidence" value="ECO:0007669"/>
    <property type="project" value="InterPro"/>
</dbReference>
<dbReference type="PROSITE" id="PS50097">
    <property type="entry name" value="BTB"/>
    <property type="match status" value="1"/>
</dbReference>
<evidence type="ECO:0000256" key="1">
    <source>
        <dbReference type="ARBA" id="ARBA00004370"/>
    </source>
</evidence>
<reference evidence="5" key="1">
    <citation type="submission" date="2020-08" db="EMBL/GenBank/DDBJ databases">
        <title>Plant Genome Project.</title>
        <authorList>
            <person name="Zhang R.-G."/>
        </authorList>
    </citation>
    <scope>NUCLEOTIDE SEQUENCE</scope>
    <source>
        <strain evidence="5">WSP0</strain>
        <tissue evidence="5">Leaf</tissue>
    </source>
</reference>
<dbReference type="SUPFAM" id="SSF50978">
    <property type="entry name" value="WD40 repeat-like"/>
    <property type="match status" value="1"/>
</dbReference>
<dbReference type="SMART" id="SM00225">
    <property type="entry name" value="BTB"/>
    <property type="match status" value="1"/>
</dbReference>
<dbReference type="EMBL" id="JACTNZ010000001">
    <property type="protein sequence ID" value="KAG5564025.1"/>
    <property type="molecule type" value="Genomic_DNA"/>
</dbReference>
<dbReference type="AlphaFoldDB" id="A0AAV6LFX5"/>
<dbReference type="GO" id="GO:0016491">
    <property type="term" value="F:oxidoreductase activity"/>
    <property type="evidence" value="ECO:0007669"/>
    <property type="project" value="UniProtKB-KW"/>
</dbReference>
<comment type="caution">
    <text evidence="5">The sequence shown here is derived from an EMBL/GenBank/DDBJ whole genome shotgun (WGS) entry which is preliminary data.</text>
</comment>
<evidence type="ECO:0000256" key="3">
    <source>
        <dbReference type="ARBA" id="ARBA00023002"/>
    </source>
</evidence>
<evidence type="ECO:0000313" key="6">
    <source>
        <dbReference type="Proteomes" id="UP000823749"/>
    </source>
</evidence>
<comment type="pathway">
    <text evidence="2">Protein modification; protein ubiquitination.</text>
</comment>
<gene>
    <name evidence="5" type="ORF">RHGRI_000264</name>
</gene>
<keyword evidence="6" id="KW-1185">Reference proteome</keyword>
<dbReference type="CDD" id="cd18316">
    <property type="entry name" value="BTB_POZ_KCTD-like"/>
    <property type="match status" value="1"/>
</dbReference>
<dbReference type="GO" id="GO:0051260">
    <property type="term" value="P:protein homooligomerization"/>
    <property type="evidence" value="ECO:0007669"/>
    <property type="project" value="InterPro"/>
</dbReference>
<proteinExistence type="predicted"/>
<name>A0AAV6LFX5_9ERIC</name>
<organism evidence="5 6">
    <name type="scientific">Rhododendron griersonianum</name>
    <dbReference type="NCBI Taxonomy" id="479676"/>
    <lineage>
        <taxon>Eukaryota</taxon>
        <taxon>Viridiplantae</taxon>
        <taxon>Streptophyta</taxon>
        <taxon>Embryophyta</taxon>
        <taxon>Tracheophyta</taxon>
        <taxon>Spermatophyta</taxon>
        <taxon>Magnoliopsida</taxon>
        <taxon>eudicotyledons</taxon>
        <taxon>Gunneridae</taxon>
        <taxon>Pentapetalae</taxon>
        <taxon>asterids</taxon>
        <taxon>Ericales</taxon>
        <taxon>Ericaceae</taxon>
        <taxon>Ericoideae</taxon>
        <taxon>Rhodoreae</taxon>
        <taxon>Rhododendron</taxon>
    </lineage>
</organism>
<dbReference type="PANTHER" id="PTHR14499">
    <property type="entry name" value="POTASSIUM CHANNEL TETRAMERIZATION DOMAIN-CONTAINING"/>
    <property type="match status" value="1"/>
</dbReference>
<comment type="subcellular location">
    <subcellularLocation>
        <location evidence="1">Membrane</location>
    </subcellularLocation>
</comment>
<accession>A0AAV6LFX5</accession>
<evidence type="ECO:0000313" key="5">
    <source>
        <dbReference type="EMBL" id="KAG5564025.1"/>
    </source>
</evidence>
<dbReference type="SUPFAM" id="SSF54695">
    <property type="entry name" value="POZ domain"/>
    <property type="match status" value="1"/>
</dbReference>
<feature type="domain" description="BTB" evidence="4">
    <location>
        <begin position="6"/>
        <end position="76"/>
    </location>
</feature>
<dbReference type="PANTHER" id="PTHR14499:SF116">
    <property type="entry name" value="OSJNBA0029H02.24 PROTEIN"/>
    <property type="match status" value="1"/>
</dbReference>
<dbReference type="GO" id="GO:0016020">
    <property type="term" value="C:membrane"/>
    <property type="evidence" value="ECO:0007669"/>
    <property type="project" value="UniProtKB-SubCell"/>
</dbReference>
<dbReference type="InterPro" id="IPR011333">
    <property type="entry name" value="SKP1/BTB/POZ_sf"/>
</dbReference>
<dbReference type="InterPro" id="IPR057441">
    <property type="entry name" value="Beta_prop_At2g24240"/>
</dbReference>
<dbReference type="InterPro" id="IPR036322">
    <property type="entry name" value="WD40_repeat_dom_sf"/>
</dbReference>
<dbReference type="Gene3D" id="3.30.710.10">
    <property type="entry name" value="Potassium Channel Kv1.1, Chain A"/>
    <property type="match status" value="1"/>
</dbReference>